<feature type="compositionally biased region" description="Basic residues" evidence="1">
    <location>
        <begin position="64"/>
        <end position="81"/>
    </location>
</feature>
<feature type="compositionally biased region" description="Polar residues" evidence="1">
    <location>
        <begin position="104"/>
        <end position="120"/>
    </location>
</feature>
<evidence type="ECO:0000313" key="2">
    <source>
        <dbReference type="EMBL" id="KAJ7191820.1"/>
    </source>
</evidence>
<organism evidence="2 3">
    <name type="scientific">Mycena pura</name>
    <dbReference type="NCBI Taxonomy" id="153505"/>
    <lineage>
        <taxon>Eukaryota</taxon>
        <taxon>Fungi</taxon>
        <taxon>Dikarya</taxon>
        <taxon>Basidiomycota</taxon>
        <taxon>Agaricomycotina</taxon>
        <taxon>Agaricomycetes</taxon>
        <taxon>Agaricomycetidae</taxon>
        <taxon>Agaricales</taxon>
        <taxon>Marasmiineae</taxon>
        <taxon>Mycenaceae</taxon>
        <taxon>Mycena</taxon>
    </lineage>
</organism>
<dbReference type="EMBL" id="JARJCW010000128">
    <property type="protein sequence ID" value="KAJ7191820.1"/>
    <property type="molecule type" value="Genomic_DNA"/>
</dbReference>
<feature type="compositionally biased region" description="Low complexity" evidence="1">
    <location>
        <begin position="130"/>
        <end position="142"/>
    </location>
</feature>
<gene>
    <name evidence="2" type="ORF">GGX14DRAFT_406920</name>
</gene>
<dbReference type="AlphaFoldDB" id="A0AAD6XZC3"/>
<accession>A0AAD6XZC3</accession>
<name>A0AAD6XZC3_9AGAR</name>
<feature type="region of interest" description="Disordered" evidence="1">
    <location>
        <begin position="293"/>
        <end position="313"/>
    </location>
</feature>
<dbReference type="Proteomes" id="UP001219525">
    <property type="component" value="Unassembled WGS sequence"/>
</dbReference>
<sequence>MPPHGNLKHKTYAINSEDVTVRGVADPIVECNTSLKHALDVFGVLSGTIAAMIMAQMQRDVCAPRRRHPSAPRALVHRRHGSTATLAGSDGSREGGKRKKHRTSSLTRCSPQPASPNTAAEPTPTPITNPGPTGIRKSALAAAHHPTVAAQRFFVKCATAEDGPGSSTCPTRTDLTADLARVAGSAHSPRSASFEGCANGGHAARPRCARAAALVLGGVLMEEPGAIDERVPTVAGERNVLAVLDPSRVDACRHRVARIGAYQRPTARIDPDNYRPERANVVVEFYAAHKADRQQNTSEYTHGNKFSPQQPRRGRLIPADSVEALPASAGSADALTDIGIVGGAAAGMSPLAPDHPLHWRRSTDITLPHCGSNGEKIDVTTSGELDTTFFAGMVETSTSTWCCCSSMLRRVSRSARPFWSKKNSQAAPDLPYDGVKWELDLLIYLMGRSEKVAFWAIDLPYRGASQA</sequence>
<protein>
    <submittedName>
        <fullName evidence="2">Uncharacterized protein</fullName>
    </submittedName>
</protein>
<comment type="caution">
    <text evidence="2">The sequence shown here is derived from an EMBL/GenBank/DDBJ whole genome shotgun (WGS) entry which is preliminary data.</text>
</comment>
<proteinExistence type="predicted"/>
<keyword evidence="3" id="KW-1185">Reference proteome</keyword>
<feature type="region of interest" description="Disordered" evidence="1">
    <location>
        <begin position="63"/>
        <end position="142"/>
    </location>
</feature>
<feature type="compositionally biased region" description="Polar residues" evidence="1">
    <location>
        <begin position="294"/>
        <end position="310"/>
    </location>
</feature>
<evidence type="ECO:0000313" key="3">
    <source>
        <dbReference type="Proteomes" id="UP001219525"/>
    </source>
</evidence>
<evidence type="ECO:0000256" key="1">
    <source>
        <dbReference type="SAM" id="MobiDB-lite"/>
    </source>
</evidence>
<reference evidence="2" key="1">
    <citation type="submission" date="2023-03" db="EMBL/GenBank/DDBJ databases">
        <title>Massive genome expansion in bonnet fungi (Mycena s.s.) driven by repeated elements and novel gene families across ecological guilds.</title>
        <authorList>
            <consortium name="Lawrence Berkeley National Laboratory"/>
            <person name="Harder C.B."/>
            <person name="Miyauchi S."/>
            <person name="Viragh M."/>
            <person name="Kuo A."/>
            <person name="Thoen E."/>
            <person name="Andreopoulos B."/>
            <person name="Lu D."/>
            <person name="Skrede I."/>
            <person name="Drula E."/>
            <person name="Henrissat B."/>
            <person name="Morin E."/>
            <person name="Kohler A."/>
            <person name="Barry K."/>
            <person name="LaButti K."/>
            <person name="Morin E."/>
            <person name="Salamov A."/>
            <person name="Lipzen A."/>
            <person name="Mereny Z."/>
            <person name="Hegedus B."/>
            <person name="Baldrian P."/>
            <person name="Stursova M."/>
            <person name="Weitz H."/>
            <person name="Taylor A."/>
            <person name="Grigoriev I.V."/>
            <person name="Nagy L.G."/>
            <person name="Martin F."/>
            <person name="Kauserud H."/>
        </authorList>
    </citation>
    <scope>NUCLEOTIDE SEQUENCE</scope>
    <source>
        <strain evidence="2">9144</strain>
    </source>
</reference>